<evidence type="ECO:0000313" key="2">
    <source>
        <dbReference type="EMBL" id="CAA9307567.1"/>
    </source>
</evidence>
<dbReference type="EMBL" id="CADCTX010000223">
    <property type="protein sequence ID" value="CAA9307567.1"/>
    <property type="molecule type" value="Genomic_DNA"/>
</dbReference>
<name>A0A6J4KJ80_9BACT</name>
<feature type="non-terminal residue" evidence="2">
    <location>
        <position position="1"/>
    </location>
</feature>
<sequence>RHEPAAQRVLPAVRGRRERHGPALHHHRHAAGPEQRGRPVVRARERADAREPPAPQPVPEHRRAGPAARVRGGQRDLRPGPHRPGQRPGQPGHHGGPHDAGSRPV</sequence>
<feature type="compositionally biased region" description="Basic and acidic residues" evidence="1">
    <location>
        <begin position="42"/>
        <end position="51"/>
    </location>
</feature>
<reference evidence="2" key="1">
    <citation type="submission" date="2020-02" db="EMBL/GenBank/DDBJ databases">
        <authorList>
            <person name="Meier V. D."/>
        </authorList>
    </citation>
    <scope>NUCLEOTIDE SEQUENCE</scope>
    <source>
        <strain evidence="2">AVDCRST_MAG40</strain>
    </source>
</reference>
<organism evidence="2">
    <name type="scientific">uncultured Gemmatimonadaceae bacterium</name>
    <dbReference type="NCBI Taxonomy" id="246130"/>
    <lineage>
        <taxon>Bacteria</taxon>
        <taxon>Pseudomonadati</taxon>
        <taxon>Gemmatimonadota</taxon>
        <taxon>Gemmatimonadia</taxon>
        <taxon>Gemmatimonadales</taxon>
        <taxon>Gemmatimonadaceae</taxon>
        <taxon>environmental samples</taxon>
    </lineage>
</organism>
<proteinExistence type="predicted"/>
<dbReference type="AlphaFoldDB" id="A0A6J4KJ80"/>
<protein>
    <submittedName>
        <fullName evidence="2">Uncharacterized protein</fullName>
    </submittedName>
</protein>
<feature type="compositionally biased region" description="Basic and acidic residues" evidence="1">
    <location>
        <begin position="96"/>
        <end position="105"/>
    </location>
</feature>
<feature type="compositionally biased region" description="Basic residues" evidence="1">
    <location>
        <begin position="14"/>
        <end position="30"/>
    </location>
</feature>
<feature type="non-terminal residue" evidence="2">
    <location>
        <position position="105"/>
    </location>
</feature>
<evidence type="ECO:0000256" key="1">
    <source>
        <dbReference type="SAM" id="MobiDB-lite"/>
    </source>
</evidence>
<feature type="region of interest" description="Disordered" evidence="1">
    <location>
        <begin position="1"/>
        <end position="105"/>
    </location>
</feature>
<accession>A0A6J4KJ80</accession>
<gene>
    <name evidence="2" type="ORF">AVDCRST_MAG40-767</name>
</gene>